<dbReference type="NCBIfam" id="TIGR02595">
    <property type="entry name" value="PEP_CTERM"/>
    <property type="match status" value="1"/>
</dbReference>
<keyword evidence="4" id="KW-1185">Reference proteome</keyword>
<protein>
    <recommendedName>
        <fullName evidence="2">Ice-binding protein C-terminal domain-containing protein</fullName>
    </recommendedName>
</protein>
<dbReference type="RefSeq" id="WP_145078548.1">
    <property type="nucleotide sequence ID" value="NZ_CP036425.1"/>
</dbReference>
<dbReference type="AlphaFoldDB" id="A0A517YWF1"/>
<dbReference type="InterPro" id="IPR013424">
    <property type="entry name" value="Ice-binding_C"/>
</dbReference>
<dbReference type="Proteomes" id="UP000317369">
    <property type="component" value="Chromosome"/>
</dbReference>
<name>A0A517YWF1_9BACT</name>
<evidence type="ECO:0000259" key="2">
    <source>
        <dbReference type="Pfam" id="PF07589"/>
    </source>
</evidence>
<organism evidence="3 4">
    <name type="scientific">Poriferisphaera corsica</name>
    <dbReference type="NCBI Taxonomy" id="2528020"/>
    <lineage>
        <taxon>Bacteria</taxon>
        <taxon>Pseudomonadati</taxon>
        <taxon>Planctomycetota</taxon>
        <taxon>Phycisphaerae</taxon>
        <taxon>Phycisphaerales</taxon>
        <taxon>Phycisphaeraceae</taxon>
        <taxon>Poriferisphaera</taxon>
    </lineage>
</organism>
<feature type="domain" description="Ice-binding protein C-terminal" evidence="2">
    <location>
        <begin position="259"/>
        <end position="280"/>
    </location>
</feature>
<gene>
    <name evidence="3" type="ORF">KS4_26230</name>
</gene>
<proteinExistence type="predicted"/>
<evidence type="ECO:0000313" key="4">
    <source>
        <dbReference type="Proteomes" id="UP000317369"/>
    </source>
</evidence>
<dbReference type="Pfam" id="PF07589">
    <property type="entry name" value="PEP-CTERM"/>
    <property type="match status" value="1"/>
</dbReference>
<dbReference type="EMBL" id="CP036425">
    <property type="protein sequence ID" value="QDU34553.1"/>
    <property type="molecule type" value="Genomic_DNA"/>
</dbReference>
<accession>A0A517YWF1</accession>
<feature type="chain" id="PRO_5021928827" description="Ice-binding protein C-terminal domain-containing protein" evidence="1">
    <location>
        <begin position="23"/>
        <end position="280"/>
    </location>
</feature>
<dbReference type="KEGG" id="pcor:KS4_26230"/>
<reference evidence="3 4" key="1">
    <citation type="submission" date="2019-02" db="EMBL/GenBank/DDBJ databases">
        <title>Deep-cultivation of Planctomycetes and their phenomic and genomic characterization uncovers novel biology.</title>
        <authorList>
            <person name="Wiegand S."/>
            <person name="Jogler M."/>
            <person name="Boedeker C."/>
            <person name="Pinto D."/>
            <person name="Vollmers J."/>
            <person name="Rivas-Marin E."/>
            <person name="Kohn T."/>
            <person name="Peeters S.H."/>
            <person name="Heuer A."/>
            <person name="Rast P."/>
            <person name="Oberbeckmann S."/>
            <person name="Bunk B."/>
            <person name="Jeske O."/>
            <person name="Meyerdierks A."/>
            <person name="Storesund J.E."/>
            <person name="Kallscheuer N."/>
            <person name="Luecker S."/>
            <person name="Lage O.M."/>
            <person name="Pohl T."/>
            <person name="Merkel B.J."/>
            <person name="Hornburger P."/>
            <person name="Mueller R.-W."/>
            <person name="Bruemmer F."/>
            <person name="Labrenz M."/>
            <person name="Spormann A.M."/>
            <person name="Op den Camp H."/>
            <person name="Overmann J."/>
            <person name="Amann R."/>
            <person name="Jetten M.S.M."/>
            <person name="Mascher T."/>
            <person name="Medema M.H."/>
            <person name="Devos D.P."/>
            <person name="Kaster A.-K."/>
            <person name="Ovreas L."/>
            <person name="Rohde M."/>
            <person name="Galperin M.Y."/>
            <person name="Jogler C."/>
        </authorList>
    </citation>
    <scope>NUCLEOTIDE SEQUENCE [LARGE SCALE GENOMIC DNA]</scope>
    <source>
        <strain evidence="3 4">KS4</strain>
    </source>
</reference>
<feature type="signal peptide" evidence="1">
    <location>
        <begin position="1"/>
        <end position="22"/>
    </location>
</feature>
<evidence type="ECO:0000256" key="1">
    <source>
        <dbReference type="SAM" id="SignalP"/>
    </source>
</evidence>
<sequence length="280" mass="29876" precursor="true">MHAFKALICTATMIATTATLGAAEITLQNGLDGYNGMTDSWLTGGNATWENTTYGTSGGAYGNILGGAGGAARRVVQQWDLSSLKGKVAKINSARIYTMATGGNQTNINIYKIASTNASWTDAQTGTDYTGWDRTEVCWRARKAGDGDSHWLNEAGEVQYGIISDSSKLIGQNTAIAGTIASNVNIFFDIDVDTIKEWIDSPELNAGMVYNTDNEFTSGKFFVIGSQIFGSPGTPPVEDDGYGNTIAYYPRLVIDYTEVPEPASLALIGLGGLAFLSRRK</sequence>
<evidence type="ECO:0000313" key="3">
    <source>
        <dbReference type="EMBL" id="QDU34553.1"/>
    </source>
</evidence>
<keyword evidence="1" id="KW-0732">Signal</keyword>